<gene>
    <name evidence="4" type="ORF">P271_471</name>
</gene>
<accession>A0A084U3T6</accession>
<sequence length="254" mass="29367">MKVIITAAGFGTRFLNYGINIPKYLIKVKGITLLEHSLKSLGDFFNHEFIFVFRNIENENKIKEIIENTFNTKNEKIKNYKILNISHPTKGQADTVLKCDEYIKNNDEPILIFNIDTSIIDPELFIKQEDIDQRFDGIIYTTKASGNHWSFAKTVNNSNIVIEVAEKNRISDNASIGLYYFKSFKKFCSIVNEFENQIIKNAKELYIIPIYNYLIKNNGLVVIKEIPVDNFLPLGTPEEILKVDKNFLLENKNV</sequence>
<dbReference type="AlphaFoldDB" id="A0A084U3T6"/>
<dbReference type="GO" id="GO:0016779">
    <property type="term" value="F:nucleotidyltransferase activity"/>
    <property type="evidence" value="ECO:0007669"/>
    <property type="project" value="UniProtKB-KW"/>
</dbReference>
<dbReference type="InterPro" id="IPR029044">
    <property type="entry name" value="Nucleotide-diphossugar_trans"/>
</dbReference>
<dbReference type="PANTHER" id="PTHR43584">
    <property type="entry name" value="NUCLEOTIDYL TRANSFERASE"/>
    <property type="match status" value="1"/>
</dbReference>
<protein>
    <submittedName>
        <fullName evidence="4">Glycosyltransferase</fullName>
    </submittedName>
</protein>
<evidence type="ECO:0000256" key="1">
    <source>
        <dbReference type="ARBA" id="ARBA00022679"/>
    </source>
</evidence>
<keyword evidence="5" id="KW-1185">Reference proteome</keyword>
<dbReference type="RefSeq" id="WP_036451888.1">
    <property type="nucleotide sequence ID" value="NZ_AWQU01000075.1"/>
</dbReference>
<dbReference type="EMBL" id="AWQU01000075">
    <property type="protein sequence ID" value="KFB07622.1"/>
    <property type="molecule type" value="Genomic_DNA"/>
</dbReference>
<organism evidence="4 5">
    <name type="scientific">Malacoplasma iowae DK-CPA</name>
    <dbReference type="NCBI Taxonomy" id="1394179"/>
    <lineage>
        <taxon>Bacteria</taxon>
        <taxon>Bacillati</taxon>
        <taxon>Mycoplasmatota</taxon>
        <taxon>Mycoplasmoidales</taxon>
        <taxon>Mycoplasmoidaceae</taxon>
        <taxon>Malacoplasma</taxon>
    </lineage>
</organism>
<dbReference type="Gene3D" id="3.90.550.10">
    <property type="entry name" value="Spore Coat Polysaccharide Biosynthesis Protein SpsA, Chain A"/>
    <property type="match status" value="1"/>
</dbReference>
<proteinExistence type="predicted"/>
<dbReference type="Pfam" id="PF00483">
    <property type="entry name" value="NTP_transferase"/>
    <property type="match status" value="1"/>
</dbReference>
<evidence type="ECO:0000313" key="5">
    <source>
        <dbReference type="Proteomes" id="UP000028523"/>
    </source>
</evidence>
<evidence type="ECO:0000256" key="2">
    <source>
        <dbReference type="ARBA" id="ARBA00022695"/>
    </source>
</evidence>
<keyword evidence="2" id="KW-0548">Nucleotidyltransferase</keyword>
<evidence type="ECO:0000313" key="4">
    <source>
        <dbReference type="EMBL" id="KFB07622.1"/>
    </source>
</evidence>
<dbReference type="PANTHER" id="PTHR43584:SF8">
    <property type="entry name" value="N-ACETYLMURAMATE ALPHA-1-PHOSPHATE URIDYLYLTRANSFERASE"/>
    <property type="match status" value="1"/>
</dbReference>
<reference evidence="4 5" key="1">
    <citation type="journal article" date="2014" name="PLoS ONE">
        <title>Reduction of Hydrogen Peroxide Accumulation and Toxicity by a Catalase from Mycoplasma iowae.</title>
        <authorList>
            <person name="Pritchard R.E."/>
            <person name="Prassinos A.J."/>
            <person name="Osborne J.D."/>
            <person name="Raviv Z."/>
            <person name="Balish M.F."/>
        </authorList>
    </citation>
    <scope>NUCLEOTIDE SEQUENCE [LARGE SCALE GENOMIC DNA]</scope>
    <source>
        <strain evidence="4 5">DK-CPA</strain>
    </source>
</reference>
<dbReference type="SUPFAM" id="SSF53448">
    <property type="entry name" value="Nucleotide-diphospho-sugar transferases"/>
    <property type="match status" value="1"/>
</dbReference>
<evidence type="ECO:0000259" key="3">
    <source>
        <dbReference type="Pfam" id="PF00483"/>
    </source>
</evidence>
<keyword evidence="1 4" id="KW-0808">Transferase</keyword>
<feature type="domain" description="Nucleotidyl transferase" evidence="3">
    <location>
        <begin position="2"/>
        <end position="183"/>
    </location>
</feature>
<dbReference type="InterPro" id="IPR050065">
    <property type="entry name" value="GlmU-like"/>
</dbReference>
<dbReference type="InterPro" id="IPR005835">
    <property type="entry name" value="NTP_transferase_dom"/>
</dbReference>
<dbReference type="InterPro" id="IPR016873">
    <property type="entry name" value="Caps_polysacc_synth_BcbE_prd"/>
</dbReference>
<name>A0A084U3T6_MALIO</name>
<dbReference type="PIRSF" id="PIRSF028162">
    <property type="entry name" value="BcbE_prd"/>
    <property type="match status" value="1"/>
</dbReference>
<dbReference type="Proteomes" id="UP000028523">
    <property type="component" value="Unassembled WGS sequence"/>
</dbReference>
<comment type="caution">
    <text evidence="4">The sequence shown here is derived from an EMBL/GenBank/DDBJ whole genome shotgun (WGS) entry which is preliminary data.</text>
</comment>